<evidence type="ECO:0000256" key="3">
    <source>
        <dbReference type="ARBA" id="ARBA00022679"/>
    </source>
</evidence>
<dbReference type="SUPFAM" id="SSF56731">
    <property type="entry name" value="DNA primase core"/>
    <property type="match status" value="1"/>
</dbReference>
<evidence type="ECO:0000259" key="12">
    <source>
        <dbReference type="PROSITE" id="PS50880"/>
    </source>
</evidence>
<accession>A0A7C0Y4B7</accession>
<dbReference type="EMBL" id="DRBS01000024">
    <property type="protein sequence ID" value="HDD43349.1"/>
    <property type="molecule type" value="Genomic_DNA"/>
</dbReference>
<sequence>PFHDEDKPSFTVSEDKQIFHCFGCGIGGNVFTFLMRYKQCSFYEAVKEVAQHYGINISQIEISPEEETQLQHRKYLLALNQWAANFYHRFLLEHPLAERARDYFTKRGIKKETISDYLLGYAPPQWDTLTRLLQQKKIEFNLALESGLLVEKEGRIYDRFRDRIIFPIFDAKGQVIAFGGRVLDESLPKYINSPETPIYKKGLNLYGYHVAKQWCHQEGKVLVVEGYFDLLSLHACGIKNVVATLGTALTPAQARLLKQLAPKVILLYDADAAGQKAAIRSLPLLLKEGLTVEILVLPVGDDPDSFIQREGMEVFLKFLNKAENLLDWYLKHGEEETRDDLNLRYQFLKDAMEIISFLKNPLIQAYYRDKICHLFGVNMSILNDLIKNKISSELSEEISLPAFEKNVVKFLLHFPHYIPQFMEEQILTEIKHPDLRLILEKIIDVYQKQGKIDISGLINEIDENITSLLTRLGVTDDEYAFPERIAQGLLQQFKERRFKAMLQEIKEAEEKRDWQRLITLLKRKNSLAYNLKRN</sequence>
<dbReference type="AlphaFoldDB" id="A0A7C0Y4B7"/>
<evidence type="ECO:0000313" key="13">
    <source>
        <dbReference type="EMBL" id="HDD43349.1"/>
    </source>
</evidence>
<dbReference type="Pfam" id="PF13155">
    <property type="entry name" value="Toprim_2"/>
    <property type="match status" value="1"/>
</dbReference>
<dbReference type="Gene3D" id="3.40.1360.10">
    <property type="match status" value="1"/>
</dbReference>
<dbReference type="FunFam" id="3.40.1360.10:FF:000002">
    <property type="entry name" value="DNA primase"/>
    <property type="match status" value="1"/>
</dbReference>
<evidence type="ECO:0000256" key="6">
    <source>
        <dbReference type="ARBA" id="ARBA00022723"/>
    </source>
</evidence>
<keyword evidence="9" id="KW-0460">Magnesium</keyword>
<evidence type="ECO:0000256" key="11">
    <source>
        <dbReference type="ARBA" id="ARBA00023163"/>
    </source>
</evidence>
<keyword evidence="10" id="KW-0238">DNA-binding</keyword>
<dbReference type="Gene3D" id="1.10.860.10">
    <property type="entry name" value="DNAb Helicase, Chain A"/>
    <property type="match status" value="1"/>
</dbReference>
<dbReference type="InterPro" id="IPR006295">
    <property type="entry name" value="DNA_primase_DnaG"/>
</dbReference>
<dbReference type="HAMAP" id="MF_00974">
    <property type="entry name" value="DNA_primase_DnaG"/>
    <property type="match status" value="1"/>
</dbReference>
<dbReference type="GO" id="GO:0008270">
    <property type="term" value="F:zinc ion binding"/>
    <property type="evidence" value="ECO:0007669"/>
    <property type="project" value="UniProtKB-KW"/>
</dbReference>
<dbReference type="InterPro" id="IPR050219">
    <property type="entry name" value="DnaG_primase"/>
</dbReference>
<evidence type="ECO:0000256" key="7">
    <source>
        <dbReference type="ARBA" id="ARBA00022771"/>
    </source>
</evidence>
<dbReference type="SMART" id="SM00493">
    <property type="entry name" value="TOPRIM"/>
    <property type="match status" value="1"/>
</dbReference>
<dbReference type="InterPro" id="IPR016136">
    <property type="entry name" value="DNA_helicase_N/primase_C"/>
</dbReference>
<dbReference type="PANTHER" id="PTHR30313:SF2">
    <property type="entry name" value="DNA PRIMASE"/>
    <property type="match status" value="1"/>
</dbReference>
<dbReference type="InterPro" id="IPR037068">
    <property type="entry name" value="DNA_primase_core_N_sf"/>
</dbReference>
<dbReference type="NCBIfam" id="TIGR01391">
    <property type="entry name" value="dnaG"/>
    <property type="match status" value="1"/>
</dbReference>
<evidence type="ECO:0000256" key="5">
    <source>
        <dbReference type="ARBA" id="ARBA00022705"/>
    </source>
</evidence>
<dbReference type="InterPro" id="IPR002694">
    <property type="entry name" value="Znf_CHC2"/>
</dbReference>
<dbReference type="GO" id="GO:0006269">
    <property type="term" value="P:DNA replication, synthesis of primer"/>
    <property type="evidence" value="ECO:0007669"/>
    <property type="project" value="UniProtKB-KW"/>
</dbReference>
<dbReference type="SUPFAM" id="SSF57783">
    <property type="entry name" value="Zinc beta-ribbon"/>
    <property type="match status" value="1"/>
</dbReference>
<organism evidence="13">
    <name type="scientific">Desulfofervidus auxilii</name>
    <dbReference type="NCBI Taxonomy" id="1621989"/>
    <lineage>
        <taxon>Bacteria</taxon>
        <taxon>Pseudomonadati</taxon>
        <taxon>Thermodesulfobacteriota</taxon>
        <taxon>Candidatus Desulfofervidia</taxon>
        <taxon>Candidatus Desulfofervidales</taxon>
        <taxon>Candidatus Desulfofervidaceae</taxon>
        <taxon>Candidatus Desulfofervidus</taxon>
    </lineage>
</organism>
<dbReference type="PANTHER" id="PTHR30313">
    <property type="entry name" value="DNA PRIMASE"/>
    <property type="match status" value="1"/>
</dbReference>
<proteinExistence type="inferred from homology"/>
<dbReference type="GO" id="GO:0003899">
    <property type="term" value="F:DNA-directed RNA polymerase activity"/>
    <property type="evidence" value="ECO:0007669"/>
    <property type="project" value="InterPro"/>
</dbReference>
<keyword evidence="2" id="KW-0639">Primosome</keyword>
<evidence type="ECO:0000256" key="10">
    <source>
        <dbReference type="ARBA" id="ARBA00023125"/>
    </source>
</evidence>
<gene>
    <name evidence="13" type="ORF">ENG63_00605</name>
</gene>
<keyword evidence="11" id="KW-0804">Transcription</keyword>
<evidence type="ECO:0000256" key="2">
    <source>
        <dbReference type="ARBA" id="ARBA00022515"/>
    </source>
</evidence>
<dbReference type="GO" id="GO:0005737">
    <property type="term" value="C:cytoplasm"/>
    <property type="evidence" value="ECO:0007669"/>
    <property type="project" value="TreeGrafter"/>
</dbReference>
<feature type="non-terminal residue" evidence="13">
    <location>
        <position position="1"/>
    </location>
</feature>
<dbReference type="PROSITE" id="PS50880">
    <property type="entry name" value="TOPRIM"/>
    <property type="match status" value="1"/>
</dbReference>
<dbReference type="InterPro" id="IPR006171">
    <property type="entry name" value="TOPRIM_dom"/>
</dbReference>
<dbReference type="PIRSF" id="PIRSF002811">
    <property type="entry name" value="DnaG"/>
    <property type="match status" value="1"/>
</dbReference>
<dbReference type="InterPro" id="IPR036977">
    <property type="entry name" value="DNA_primase_Znf_CHC2"/>
</dbReference>
<keyword evidence="6" id="KW-0479">Metal-binding</keyword>
<dbReference type="InterPro" id="IPR013264">
    <property type="entry name" value="DNAG_N"/>
</dbReference>
<feature type="domain" description="Toprim" evidence="12">
    <location>
        <begin position="219"/>
        <end position="300"/>
    </location>
</feature>
<comment type="caution">
    <text evidence="13">The sequence shown here is derived from an EMBL/GenBank/DDBJ whole genome shotgun (WGS) entry which is preliminary data.</text>
</comment>
<dbReference type="Gene3D" id="3.90.580.10">
    <property type="entry name" value="Zinc finger, CHC2-type domain"/>
    <property type="match status" value="1"/>
</dbReference>
<dbReference type="FunFam" id="3.90.980.10:FF:000001">
    <property type="entry name" value="DNA primase"/>
    <property type="match status" value="1"/>
</dbReference>
<name>A0A7C0Y4B7_DESA2</name>
<reference evidence="13" key="1">
    <citation type="journal article" date="2020" name="mSystems">
        <title>Genome- and Community-Level Interaction Insights into Carbon Utilization and Element Cycling Functions of Hydrothermarchaeota in Hydrothermal Sediment.</title>
        <authorList>
            <person name="Zhou Z."/>
            <person name="Liu Y."/>
            <person name="Xu W."/>
            <person name="Pan J."/>
            <person name="Luo Z.H."/>
            <person name="Li M."/>
        </authorList>
    </citation>
    <scope>NUCLEOTIDE SEQUENCE [LARGE SCALE GENOMIC DNA]</scope>
    <source>
        <strain evidence="13">HyVt-233</strain>
    </source>
</reference>
<keyword evidence="1" id="KW-0240">DNA-directed RNA polymerase</keyword>
<dbReference type="GO" id="GO:0000428">
    <property type="term" value="C:DNA-directed RNA polymerase complex"/>
    <property type="evidence" value="ECO:0007669"/>
    <property type="project" value="UniProtKB-KW"/>
</dbReference>
<dbReference type="Pfam" id="PF01807">
    <property type="entry name" value="Zn_ribbon_DnaG"/>
    <property type="match status" value="1"/>
</dbReference>
<evidence type="ECO:0000256" key="9">
    <source>
        <dbReference type="ARBA" id="ARBA00022842"/>
    </source>
</evidence>
<dbReference type="GO" id="GO:0003677">
    <property type="term" value="F:DNA binding"/>
    <property type="evidence" value="ECO:0007669"/>
    <property type="project" value="UniProtKB-KW"/>
</dbReference>
<dbReference type="GO" id="GO:1990077">
    <property type="term" value="C:primosome complex"/>
    <property type="evidence" value="ECO:0007669"/>
    <property type="project" value="UniProtKB-KW"/>
</dbReference>
<keyword evidence="8" id="KW-0862">Zinc</keyword>
<evidence type="ECO:0000256" key="1">
    <source>
        <dbReference type="ARBA" id="ARBA00022478"/>
    </source>
</evidence>
<dbReference type="CDD" id="cd03364">
    <property type="entry name" value="TOPRIM_DnaG_primases"/>
    <property type="match status" value="1"/>
</dbReference>
<dbReference type="SMART" id="SM00400">
    <property type="entry name" value="ZnF_CHCC"/>
    <property type="match status" value="1"/>
</dbReference>
<dbReference type="Proteomes" id="UP000886289">
    <property type="component" value="Unassembled WGS sequence"/>
</dbReference>
<protein>
    <submittedName>
        <fullName evidence="13">DNA primase</fullName>
    </submittedName>
</protein>
<keyword evidence="3" id="KW-0808">Transferase</keyword>
<keyword evidence="7" id="KW-0863">Zinc-finger</keyword>
<dbReference type="Pfam" id="PF08275">
    <property type="entry name" value="DNAG_N"/>
    <property type="match status" value="1"/>
</dbReference>
<keyword evidence="4" id="KW-0548">Nucleotidyltransferase</keyword>
<keyword evidence="5" id="KW-0235">DNA replication</keyword>
<dbReference type="InterPro" id="IPR030846">
    <property type="entry name" value="DnaG_bac"/>
</dbReference>
<dbReference type="InterPro" id="IPR034151">
    <property type="entry name" value="TOPRIM_DnaG_bac"/>
</dbReference>
<evidence type="ECO:0000256" key="4">
    <source>
        <dbReference type="ARBA" id="ARBA00022695"/>
    </source>
</evidence>
<evidence type="ECO:0000256" key="8">
    <source>
        <dbReference type="ARBA" id="ARBA00022833"/>
    </source>
</evidence>
<dbReference type="Gene3D" id="3.90.980.10">
    <property type="entry name" value="DNA primase, catalytic core, N-terminal domain"/>
    <property type="match status" value="1"/>
</dbReference>